<dbReference type="InterPro" id="IPR037035">
    <property type="entry name" value="GK-like_C_sf"/>
</dbReference>
<dbReference type="PANTHER" id="PTHR12227:SF0">
    <property type="entry name" value="GLYCERATE KINASE"/>
    <property type="match status" value="1"/>
</dbReference>
<dbReference type="GO" id="GO:0008887">
    <property type="term" value="F:glycerate kinase activity"/>
    <property type="evidence" value="ECO:0007669"/>
    <property type="project" value="InterPro"/>
</dbReference>
<dbReference type="InterPro" id="IPR039760">
    <property type="entry name" value="MOFRL_protein"/>
</dbReference>
<dbReference type="InterPro" id="IPR038614">
    <property type="entry name" value="GK_N_sf"/>
</dbReference>
<dbReference type="Gene3D" id="3.40.1480.10">
    <property type="entry name" value="MOFRL domain"/>
    <property type="match status" value="1"/>
</dbReference>
<accession>A0A1M5K211</accession>
<organism evidence="3 4">
    <name type="scientific">Cognatishimia maritima</name>
    <dbReference type="NCBI Taxonomy" id="870908"/>
    <lineage>
        <taxon>Bacteria</taxon>
        <taxon>Pseudomonadati</taxon>
        <taxon>Pseudomonadota</taxon>
        <taxon>Alphaproteobacteria</taxon>
        <taxon>Rhodobacterales</taxon>
        <taxon>Paracoccaceae</taxon>
        <taxon>Cognatishimia</taxon>
    </lineage>
</organism>
<dbReference type="Pfam" id="PF13660">
    <property type="entry name" value="DUF4147"/>
    <property type="match status" value="1"/>
</dbReference>
<evidence type="ECO:0000259" key="2">
    <source>
        <dbReference type="Pfam" id="PF13660"/>
    </source>
</evidence>
<dbReference type="RefSeq" id="WP_072790913.1">
    <property type="nucleotide sequence ID" value="NZ_FQWM01000001.1"/>
</dbReference>
<proteinExistence type="predicted"/>
<feature type="domain" description="MOFRL-associated" evidence="2">
    <location>
        <begin position="12"/>
        <end position="231"/>
    </location>
</feature>
<dbReference type="Gene3D" id="3.40.50.10180">
    <property type="entry name" value="Glycerate kinase, MOFRL-like N-terminal domain"/>
    <property type="match status" value="1"/>
</dbReference>
<evidence type="ECO:0000259" key="1">
    <source>
        <dbReference type="Pfam" id="PF05161"/>
    </source>
</evidence>
<gene>
    <name evidence="3" type="ORF">SAMN04488044_0848</name>
</gene>
<name>A0A1M5K211_9RHOB</name>
<dbReference type="Proteomes" id="UP000184211">
    <property type="component" value="Unassembled WGS sequence"/>
</dbReference>
<keyword evidence="3" id="KW-0670">Pyruvate</keyword>
<dbReference type="PANTHER" id="PTHR12227">
    <property type="entry name" value="GLYCERATE KINASE"/>
    <property type="match status" value="1"/>
</dbReference>
<feature type="domain" description="MOFRL" evidence="1">
    <location>
        <begin position="310"/>
        <end position="414"/>
    </location>
</feature>
<dbReference type="Pfam" id="PF05161">
    <property type="entry name" value="MOFRL"/>
    <property type="match status" value="1"/>
</dbReference>
<sequence>MSATFTDPNGFLRQLFDTAVAAADPMKVVANHLPERPEGRLLVVGAGKASARMAEAVEAAYGPCDGFVITRYGYARPCQQIEIVEAAHPVPDQAGVDATLQLLERVKDLEPQDTVIALISGGGSSLLCAPVAGLTLEDKQAVNAALLASGAPISEMNAVRTQLSGVKGGGLAAACAPARVISLIISDVPGDDPAEIASGPTVASQSTPQKALDILNRWSVDVPDAVMTHLKTAGSGMTPQRRQYVNGEVHIIAAPSQSLQAAAEIARAAQSEVQLLGDALEGEARDLGAAQAQAALDIRAKMTAGDAPVLLLSGGECTVTRRGQGVGGPNAEFALSALQTLEGAEGIYAIACDTDGVDGAAEVAGACIGPETLAALPNGLAVARAALADNDAHTYFEKAAAQVVTGPTLTNVNDFRAFLILPPKA</sequence>
<dbReference type="EMBL" id="FQWM01000001">
    <property type="protein sequence ID" value="SHG46781.1"/>
    <property type="molecule type" value="Genomic_DNA"/>
</dbReference>
<dbReference type="InterPro" id="IPR025286">
    <property type="entry name" value="MOFRL_assoc_dom"/>
</dbReference>
<dbReference type="OrthoDB" id="9766552at2"/>
<evidence type="ECO:0000313" key="3">
    <source>
        <dbReference type="EMBL" id="SHG46781.1"/>
    </source>
</evidence>
<keyword evidence="4" id="KW-1185">Reference proteome</keyword>
<dbReference type="AlphaFoldDB" id="A0A1M5K211"/>
<dbReference type="GO" id="GO:0005737">
    <property type="term" value="C:cytoplasm"/>
    <property type="evidence" value="ECO:0007669"/>
    <property type="project" value="TreeGrafter"/>
</dbReference>
<protein>
    <submittedName>
        <fullName evidence="3">Hydroxypyruvate reductase</fullName>
    </submittedName>
</protein>
<reference evidence="4" key="1">
    <citation type="submission" date="2016-11" db="EMBL/GenBank/DDBJ databases">
        <authorList>
            <person name="Varghese N."/>
            <person name="Submissions S."/>
        </authorList>
    </citation>
    <scope>NUCLEOTIDE SEQUENCE [LARGE SCALE GENOMIC DNA]</scope>
    <source>
        <strain evidence="4">DSM 28223</strain>
    </source>
</reference>
<dbReference type="InterPro" id="IPR007835">
    <property type="entry name" value="MOFRL"/>
</dbReference>
<dbReference type="SUPFAM" id="SSF82544">
    <property type="entry name" value="GckA/TtuD-like"/>
    <property type="match status" value="1"/>
</dbReference>
<dbReference type="STRING" id="870908.SAMN04488044_0848"/>
<evidence type="ECO:0000313" key="4">
    <source>
        <dbReference type="Proteomes" id="UP000184211"/>
    </source>
</evidence>